<gene>
    <name evidence="1" type="ORF">CP970_41855</name>
</gene>
<dbReference type="EMBL" id="CP023699">
    <property type="protein sequence ID" value="QEU96625.1"/>
    <property type="molecule type" value="Genomic_DNA"/>
</dbReference>
<evidence type="ECO:0000313" key="1">
    <source>
        <dbReference type="EMBL" id="QEU96625.1"/>
    </source>
</evidence>
<organism evidence="1 2">
    <name type="scientific">Streptomyces kanamyceticus</name>
    <dbReference type="NCBI Taxonomy" id="1967"/>
    <lineage>
        <taxon>Bacteria</taxon>
        <taxon>Bacillati</taxon>
        <taxon>Actinomycetota</taxon>
        <taxon>Actinomycetes</taxon>
        <taxon>Kitasatosporales</taxon>
        <taxon>Streptomycetaceae</taxon>
        <taxon>Streptomyces</taxon>
    </lineage>
</organism>
<evidence type="ECO:0000313" key="2">
    <source>
        <dbReference type="Proteomes" id="UP000325529"/>
    </source>
</evidence>
<dbReference type="AlphaFoldDB" id="A0A5J6GRJ1"/>
<reference evidence="1 2" key="1">
    <citation type="submission" date="2017-09" db="EMBL/GenBank/DDBJ databases">
        <authorList>
            <person name="Lee N."/>
            <person name="Cho B.-K."/>
        </authorList>
    </citation>
    <scope>NUCLEOTIDE SEQUENCE [LARGE SCALE GENOMIC DNA]</scope>
    <source>
        <strain evidence="1 2">ATCC 12853</strain>
    </source>
</reference>
<dbReference type="Proteomes" id="UP000325529">
    <property type="component" value="Chromosome"/>
</dbReference>
<accession>A0A5J6GRJ1</accession>
<keyword evidence="2" id="KW-1185">Reference proteome</keyword>
<name>A0A5J6GRJ1_STRKN</name>
<dbReference type="KEGG" id="ska:CP970_41855"/>
<protein>
    <submittedName>
        <fullName evidence="1">Uncharacterized protein</fullName>
    </submittedName>
</protein>
<sequence>MMTPAGHSRPPETSQRGRDTFVGVLTIRRNDGHLLYQMRYHLTLSSASAEQTFRTVDAEELFLLLREIAERL</sequence>
<proteinExistence type="predicted"/>